<comment type="caution">
    <text evidence="2">The sequence shown here is derived from an EMBL/GenBank/DDBJ whole genome shotgun (WGS) entry which is preliminary data.</text>
</comment>
<dbReference type="AlphaFoldDB" id="A0A445DP32"/>
<feature type="compositionally biased region" description="Basic and acidic residues" evidence="1">
    <location>
        <begin position="31"/>
        <end position="51"/>
    </location>
</feature>
<evidence type="ECO:0000256" key="1">
    <source>
        <dbReference type="SAM" id="MobiDB-lite"/>
    </source>
</evidence>
<dbReference type="Proteomes" id="UP000289738">
    <property type="component" value="Chromosome A03"/>
</dbReference>
<feature type="region of interest" description="Disordered" evidence="1">
    <location>
        <begin position="1"/>
        <end position="51"/>
    </location>
</feature>
<proteinExistence type="predicted"/>
<name>A0A445DP32_ARAHY</name>
<accession>A0A445DP32</accession>
<reference evidence="2 3" key="1">
    <citation type="submission" date="2019-01" db="EMBL/GenBank/DDBJ databases">
        <title>Sequencing of cultivated peanut Arachis hypogaea provides insights into genome evolution and oil improvement.</title>
        <authorList>
            <person name="Chen X."/>
        </authorList>
    </citation>
    <scope>NUCLEOTIDE SEQUENCE [LARGE SCALE GENOMIC DNA]</scope>
    <source>
        <strain evidence="3">cv. Fuhuasheng</strain>
        <tissue evidence="2">Leaves</tissue>
    </source>
</reference>
<gene>
    <name evidence="2" type="ORF">Ahy_A03g010956</name>
</gene>
<keyword evidence="3" id="KW-1185">Reference proteome</keyword>
<evidence type="ECO:0000313" key="2">
    <source>
        <dbReference type="EMBL" id="RYR64938.1"/>
    </source>
</evidence>
<protein>
    <submittedName>
        <fullName evidence="2">Uncharacterized protein</fullName>
    </submittedName>
</protein>
<dbReference type="EMBL" id="SDMP01000003">
    <property type="protein sequence ID" value="RYR64938.1"/>
    <property type="molecule type" value="Genomic_DNA"/>
</dbReference>
<sequence length="88" mass="10115">MTGPEVFGLSTKETHRKSHETLRSSALRSRFTTELRERKGENRDRERERARELSVDRSLRLYSEAATATATVIDHSLLFCLKIKLVAP</sequence>
<evidence type="ECO:0000313" key="3">
    <source>
        <dbReference type="Proteomes" id="UP000289738"/>
    </source>
</evidence>
<organism evidence="2 3">
    <name type="scientific">Arachis hypogaea</name>
    <name type="common">Peanut</name>
    <dbReference type="NCBI Taxonomy" id="3818"/>
    <lineage>
        <taxon>Eukaryota</taxon>
        <taxon>Viridiplantae</taxon>
        <taxon>Streptophyta</taxon>
        <taxon>Embryophyta</taxon>
        <taxon>Tracheophyta</taxon>
        <taxon>Spermatophyta</taxon>
        <taxon>Magnoliopsida</taxon>
        <taxon>eudicotyledons</taxon>
        <taxon>Gunneridae</taxon>
        <taxon>Pentapetalae</taxon>
        <taxon>rosids</taxon>
        <taxon>fabids</taxon>
        <taxon>Fabales</taxon>
        <taxon>Fabaceae</taxon>
        <taxon>Papilionoideae</taxon>
        <taxon>50 kb inversion clade</taxon>
        <taxon>dalbergioids sensu lato</taxon>
        <taxon>Dalbergieae</taxon>
        <taxon>Pterocarpus clade</taxon>
        <taxon>Arachis</taxon>
    </lineage>
</organism>